<reference evidence="1" key="1">
    <citation type="journal article" date="2020" name="Nature">
        <title>Giant virus diversity and host interactions through global metagenomics.</title>
        <authorList>
            <person name="Schulz F."/>
            <person name="Roux S."/>
            <person name="Paez-Espino D."/>
            <person name="Jungbluth S."/>
            <person name="Walsh D.A."/>
            <person name="Denef V.J."/>
            <person name="McMahon K.D."/>
            <person name="Konstantinidis K.T."/>
            <person name="Eloe-Fadrosh E.A."/>
            <person name="Kyrpides N.C."/>
            <person name="Woyke T."/>
        </authorList>
    </citation>
    <scope>NUCLEOTIDE SEQUENCE</scope>
    <source>
        <strain evidence="1">GVMAG-S-1024976-23</strain>
    </source>
</reference>
<dbReference type="EMBL" id="MN740607">
    <property type="protein sequence ID" value="QHS78863.1"/>
    <property type="molecule type" value="Genomic_DNA"/>
</dbReference>
<name>A0A6C0AHD2_9ZZZZ</name>
<protein>
    <submittedName>
        <fullName evidence="1">Uncharacterized protein</fullName>
    </submittedName>
</protein>
<accession>A0A6C0AHD2</accession>
<dbReference type="AlphaFoldDB" id="A0A6C0AHD2"/>
<evidence type="ECO:0000313" key="1">
    <source>
        <dbReference type="EMBL" id="QHS78863.1"/>
    </source>
</evidence>
<proteinExistence type="predicted"/>
<organism evidence="1">
    <name type="scientific">viral metagenome</name>
    <dbReference type="NCBI Taxonomy" id="1070528"/>
    <lineage>
        <taxon>unclassified sequences</taxon>
        <taxon>metagenomes</taxon>
        <taxon>organismal metagenomes</taxon>
    </lineage>
</organism>
<sequence length="249" mass="29118">MNNQSFFKKVPNISDISILLSHLSYNWSNKLNIINLEKQFQQEIANIQNSKDQNQHINHLKSNIQNIIKELCAFTTSHLLSSATRFLNKPYSDDISQQIIVLHKLLDNKQDDYFDKNGTFTITLVLIVGLFTKFVNTHINHVLSDTNSYIFWYYGSYNKIIALLQEKYNDCFWVNSELTWKGYNNQKNVIVPVQAQPVNNTIIRFYIELLISMIHSKGSRNFIIITNDIPPKILLEHNLIKSQNLYHIN</sequence>